<evidence type="ECO:0000313" key="12">
    <source>
        <dbReference type="Proteomes" id="UP001479290"/>
    </source>
</evidence>
<dbReference type="Proteomes" id="UP001479290">
    <property type="component" value="Unassembled WGS sequence"/>
</dbReference>
<evidence type="ECO:0000256" key="3">
    <source>
        <dbReference type="ARBA" id="ARBA00022737"/>
    </source>
</evidence>
<feature type="transmembrane region" description="Helical" evidence="8">
    <location>
        <begin position="498"/>
        <end position="523"/>
    </location>
</feature>
<dbReference type="PROSITE" id="PS50835">
    <property type="entry name" value="IG_LIKE"/>
    <property type="match status" value="2"/>
</dbReference>
<evidence type="ECO:0000256" key="6">
    <source>
        <dbReference type="ARBA" id="ARBA00023180"/>
    </source>
</evidence>
<evidence type="ECO:0000256" key="7">
    <source>
        <dbReference type="SAM" id="MobiDB-lite"/>
    </source>
</evidence>
<evidence type="ECO:0000256" key="2">
    <source>
        <dbReference type="ARBA" id="ARBA00022729"/>
    </source>
</evidence>
<dbReference type="GO" id="GO:0007156">
    <property type="term" value="P:homophilic cell adhesion via plasma membrane adhesion molecules"/>
    <property type="evidence" value="ECO:0007669"/>
    <property type="project" value="TreeGrafter"/>
</dbReference>
<dbReference type="InterPro" id="IPR013783">
    <property type="entry name" value="Ig-like_fold"/>
</dbReference>
<reference evidence="11 12" key="1">
    <citation type="submission" date="2024-05" db="EMBL/GenBank/DDBJ databases">
        <title>A high-quality chromosomal-level genome assembly of Topmouth culter (Culter alburnus).</title>
        <authorList>
            <person name="Zhao H."/>
        </authorList>
    </citation>
    <scope>NUCLEOTIDE SEQUENCE [LARGE SCALE GENOMIC DNA]</scope>
    <source>
        <strain evidence="11">CATC2023</strain>
        <tissue evidence="11">Muscle</tissue>
    </source>
</reference>
<dbReference type="SMART" id="SM00409">
    <property type="entry name" value="IG"/>
    <property type="match status" value="4"/>
</dbReference>
<evidence type="ECO:0000259" key="10">
    <source>
        <dbReference type="PROSITE" id="PS50835"/>
    </source>
</evidence>
<organism evidence="11 12">
    <name type="scientific">Culter alburnus</name>
    <name type="common">Topmouth culter</name>
    <dbReference type="NCBI Taxonomy" id="194366"/>
    <lineage>
        <taxon>Eukaryota</taxon>
        <taxon>Metazoa</taxon>
        <taxon>Chordata</taxon>
        <taxon>Craniata</taxon>
        <taxon>Vertebrata</taxon>
        <taxon>Euteleostomi</taxon>
        <taxon>Actinopterygii</taxon>
        <taxon>Neopterygii</taxon>
        <taxon>Teleostei</taxon>
        <taxon>Ostariophysi</taxon>
        <taxon>Cypriniformes</taxon>
        <taxon>Xenocyprididae</taxon>
        <taxon>Xenocypridinae</taxon>
        <taxon>Culter</taxon>
    </lineage>
</organism>
<feature type="domain" description="Ig-like" evidence="10">
    <location>
        <begin position="30"/>
        <end position="117"/>
    </location>
</feature>
<feature type="signal peptide" evidence="9">
    <location>
        <begin position="1"/>
        <end position="27"/>
    </location>
</feature>
<feature type="region of interest" description="Disordered" evidence="7">
    <location>
        <begin position="177"/>
        <end position="197"/>
    </location>
</feature>
<comment type="caution">
    <text evidence="11">The sequence shown here is derived from an EMBL/GenBank/DDBJ whole genome shotgun (WGS) entry which is preliminary data.</text>
</comment>
<dbReference type="InterPro" id="IPR003599">
    <property type="entry name" value="Ig_sub"/>
</dbReference>
<evidence type="ECO:0000256" key="8">
    <source>
        <dbReference type="SAM" id="Phobius"/>
    </source>
</evidence>
<feature type="domain" description="Ig-like" evidence="10">
    <location>
        <begin position="268"/>
        <end position="355"/>
    </location>
</feature>
<dbReference type="InterPro" id="IPR007110">
    <property type="entry name" value="Ig-like_dom"/>
</dbReference>
<dbReference type="AlphaFoldDB" id="A0AAW1ZIQ1"/>
<dbReference type="PANTHER" id="PTHR23277">
    <property type="entry name" value="NECTIN-RELATED"/>
    <property type="match status" value="1"/>
</dbReference>
<evidence type="ECO:0000256" key="4">
    <source>
        <dbReference type="ARBA" id="ARBA00023136"/>
    </source>
</evidence>
<dbReference type="InterPro" id="IPR051427">
    <property type="entry name" value="Nectin/Nectin-like"/>
</dbReference>
<dbReference type="PANTHER" id="PTHR23277:SF108">
    <property type="entry name" value="FASCICLIN-3"/>
    <property type="match status" value="1"/>
</dbReference>
<keyword evidence="12" id="KW-1185">Reference proteome</keyword>
<dbReference type="GO" id="GO:0007157">
    <property type="term" value="P:heterophilic cell-cell adhesion via plasma membrane cell adhesion molecules"/>
    <property type="evidence" value="ECO:0007669"/>
    <property type="project" value="TreeGrafter"/>
</dbReference>
<dbReference type="GO" id="GO:0016020">
    <property type="term" value="C:membrane"/>
    <property type="evidence" value="ECO:0007669"/>
    <property type="project" value="UniProtKB-SubCell"/>
</dbReference>
<evidence type="ECO:0000256" key="5">
    <source>
        <dbReference type="ARBA" id="ARBA00023157"/>
    </source>
</evidence>
<keyword evidence="2 9" id="KW-0732">Signal</keyword>
<keyword evidence="8" id="KW-1133">Transmembrane helix</keyword>
<evidence type="ECO:0000256" key="9">
    <source>
        <dbReference type="SAM" id="SignalP"/>
    </source>
</evidence>
<evidence type="ECO:0000313" key="11">
    <source>
        <dbReference type="EMBL" id="KAK9961275.1"/>
    </source>
</evidence>
<feature type="chain" id="PRO_5043632188" description="Ig-like domain-containing protein" evidence="9">
    <location>
        <begin position="28"/>
        <end position="560"/>
    </location>
</feature>
<proteinExistence type="predicted"/>
<keyword evidence="3" id="KW-0677">Repeat</keyword>
<protein>
    <recommendedName>
        <fullName evidence="10">Ig-like domain-containing protein</fullName>
    </recommendedName>
</protein>
<dbReference type="InterPro" id="IPR013106">
    <property type="entry name" value="Ig_V-set"/>
</dbReference>
<sequence length="560" mass="63301">MMGSFQPSNFQLLYLLIAALLECKVATQRPCKQVHQLNINYVQGDNMSISCLTTTHPLESLTVKLRRTNPVQHILMYSDTSPASEHQRWSVRNDAGNVTLDLKNISFSDKGHYECQVYKNRDCLNATLFNLRVRECKTLDTVHATPGSLVLLPCSEYPLQHNAGQVTWKIITGHKPTNIDEYRPPNKPSNSTERDTKPLYERVKIIRNGSLIIRDAANTDGSWYQCRVSEKTCYQVKLVMKDEENFYSTTILETFSTTLLATVATQRPCKQVHRLNINYVQGDNMSISCLTTTHPLESLTVKLRRTDPIKDILMYSDTSPASEHQRWSVRNDSGSVTLYLKDISLSDQGRYECEVYKDLDCLNATVLNLRVRECKTLDSVHATPDSSVLLPCSEHPLQNRTDQVTWKIFHGHQSTEIAQYRPPNKPSNSTERDTRPLYERARTLRNGSLLIRDAVNTDGSWYQCRVSEKTCYEVKLVMKVITDAPTPADSPAAVTINLIAVVMITIVSLSVFITLIVGATLYFKKGRIKINSQIELDCWSSVSYSGVSGGFDVPFNSLVL</sequence>
<gene>
    <name evidence="11" type="ORF">ABG768_009071</name>
</gene>
<keyword evidence="4 8" id="KW-0472">Membrane</keyword>
<comment type="subcellular location">
    <subcellularLocation>
        <location evidence="1">Membrane</location>
    </subcellularLocation>
</comment>
<dbReference type="InterPro" id="IPR036179">
    <property type="entry name" value="Ig-like_dom_sf"/>
</dbReference>
<dbReference type="Gene3D" id="2.60.40.10">
    <property type="entry name" value="Immunoglobulins"/>
    <property type="match status" value="4"/>
</dbReference>
<keyword evidence="5" id="KW-1015">Disulfide bond</keyword>
<keyword evidence="8" id="KW-0812">Transmembrane</keyword>
<keyword evidence="6" id="KW-0325">Glycoprotein</keyword>
<dbReference type="Pfam" id="PF07686">
    <property type="entry name" value="V-set"/>
    <property type="match status" value="2"/>
</dbReference>
<accession>A0AAW1ZIQ1</accession>
<evidence type="ECO:0000256" key="1">
    <source>
        <dbReference type="ARBA" id="ARBA00004370"/>
    </source>
</evidence>
<dbReference type="EMBL" id="JAWDJR010000016">
    <property type="protein sequence ID" value="KAK9961275.1"/>
    <property type="molecule type" value="Genomic_DNA"/>
</dbReference>
<dbReference type="GO" id="GO:0005912">
    <property type="term" value="C:adherens junction"/>
    <property type="evidence" value="ECO:0007669"/>
    <property type="project" value="TreeGrafter"/>
</dbReference>
<dbReference type="SUPFAM" id="SSF48726">
    <property type="entry name" value="Immunoglobulin"/>
    <property type="match status" value="4"/>
</dbReference>
<name>A0AAW1ZIQ1_CULAL</name>